<feature type="region of interest" description="Disordered" evidence="6">
    <location>
        <begin position="302"/>
        <end position="330"/>
    </location>
</feature>
<dbReference type="PROSITE" id="PS50097">
    <property type="entry name" value="BTB"/>
    <property type="match status" value="1"/>
</dbReference>
<dbReference type="Pfam" id="PF00651">
    <property type="entry name" value="BTB"/>
    <property type="match status" value="1"/>
</dbReference>
<dbReference type="Proteomes" id="UP000037510">
    <property type="component" value="Unassembled WGS sequence"/>
</dbReference>
<reference evidence="8 9" key="1">
    <citation type="journal article" date="2015" name="Genome Biol. Evol.">
        <title>The genome of winter moth (Operophtera brumata) provides a genomic perspective on sexual dimorphism and phenology.</title>
        <authorList>
            <person name="Derks M.F."/>
            <person name="Smit S."/>
            <person name="Salis L."/>
            <person name="Schijlen E."/>
            <person name="Bossers A."/>
            <person name="Mateman C."/>
            <person name="Pijl A.S."/>
            <person name="de Ridder D."/>
            <person name="Groenen M.A."/>
            <person name="Visser M.E."/>
            <person name="Megens H.J."/>
        </authorList>
    </citation>
    <scope>NUCLEOTIDE SEQUENCE [LARGE SCALE GENOMIC DNA]</scope>
    <source>
        <strain evidence="8">WM2013NL</strain>
        <tissue evidence="8">Head and thorax</tissue>
    </source>
</reference>
<organism evidence="8 9">
    <name type="scientific">Operophtera brumata</name>
    <name type="common">Winter moth</name>
    <name type="synonym">Phalaena brumata</name>
    <dbReference type="NCBI Taxonomy" id="104452"/>
    <lineage>
        <taxon>Eukaryota</taxon>
        <taxon>Metazoa</taxon>
        <taxon>Ecdysozoa</taxon>
        <taxon>Arthropoda</taxon>
        <taxon>Hexapoda</taxon>
        <taxon>Insecta</taxon>
        <taxon>Pterygota</taxon>
        <taxon>Neoptera</taxon>
        <taxon>Endopterygota</taxon>
        <taxon>Lepidoptera</taxon>
        <taxon>Glossata</taxon>
        <taxon>Ditrysia</taxon>
        <taxon>Geometroidea</taxon>
        <taxon>Geometridae</taxon>
        <taxon>Larentiinae</taxon>
        <taxon>Operophtera</taxon>
    </lineage>
</organism>
<feature type="domain" description="BTB" evidence="7">
    <location>
        <begin position="30"/>
        <end position="95"/>
    </location>
</feature>
<name>A0A0L7LCR8_OPEBR</name>
<dbReference type="AlphaFoldDB" id="A0A0L7LCR8"/>
<comment type="subcellular location">
    <subcellularLocation>
        <location evidence="1">Nucleus</location>
    </subcellularLocation>
</comment>
<accession>A0A0L7LCR8</accession>
<dbReference type="SMART" id="SM00225">
    <property type="entry name" value="BTB"/>
    <property type="match status" value="1"/>
</dbReference>
<dbReference type="STRING" id="104452.A0A0L7LCR8"/>
<feature type="compositionally biased region" description="Basic and acidic residues" evidence="6">
    <location>
        <begin position="315"/>
        <end position="324"/>
    </location>
</feature>
<evidence type="ECO:0000256" key="2">
    <source>
        <dbReference type="ARBA" id="ARBA00022723"/>
    </source>
</evidence>
<protein>
    <submittedName>
        <fullName evidence="8">Modifier of mdg4</fullName>
    </submittedName>
</protein>
<dbReference type="GO" id="GO:0006357">
    <property type="term" value="P:regulation of transcription by RNA polymerase II"/>
    <property type="evidence" value="ECO:0007669"/>
    <property type="project" value="TreeGrafter"/>
</dbReference>
<evidence type="ECO:0000256" key="4">
    <source>
        <dbReference type="ARBA" id="ARBA00022833"/>
    </source>
</evidence>
<evidence type="ECO:0000313" key="9">
    <source>
        <dbReference type="Proteomes" id="UP000037510"/>
    </source>
</evidence>
<feature type="compositionally biased region" description="Basic and acidic residues" evidence="6">
    <location>
        <begin position="275"/>
        <end position="289"/>
    </location>
</feature>
<keyword evidence="3" id="KW-0863">Zinc-finger</keyword>
<feature type="compositionally biased region" description="Basic and acidic residues" evidence="6">
    <location>
        <begin position="145"/>
        <end position="154"/>
    </location>
</feature>
<feature type="region of interest" description="Disordered" evidence="6">
    <location>
        <begin position="223"/>
        <end position="242"/>
    </location>
</feature>
<dbReference type="Gene3D" id="2.20.25.240">
    <property type="match status" value="1"/>
</dbReference>
<dbReference type="InterPro" id="IPR000210">
    <property type="entry name" value="BTB/POZ_dom"/>
</dbReference>
<dbReference type="InterPro" id="IPR007588">
    <property type="entry name" value="Znf_FLYWCH"/>
</dbReference>
<evidence type="ECO:0000256" key="6">
    <source>
        <dbReference type="SAM" id="MobiDB-lite"/>
    </source>
</evidence>
<keyword evidence="2" id="KW-0479">Metal-binding</keyword>
<feature type="region of interest" description="Disordered" evidence="6">
    <location>
        <begin position="142"/>
        <end position="177"/>
    </location>
</feature>
<dbReference type="CDD" id="cd18315">
    <property type="entry name" value="BTB_POZ_BAB-like"/>
    <property type="match status" value="1"/>
</dbReference>
<dbReference type="Pfam" id="PF04500">
    <property type="entry name" value="FLYWCH"/>
    <property type="match status" value="1"/>
</dbReference>
<proteinExistence type="predicted"/>
<comment type="caution">
    <text evidence="8">The sequence shown here is derived from an EMBL/GenBank/DDBJ whole genome shotgun (WGS) entry which is preliminary data.</text>
</comment>
<gene>
    <name evidence="8" type="ORF">OBRU01_06923</name>
</gene>
<dbReference type="EMBL" id="JTDY01001746">
    <property type="protein sequence ID" value="KOB73006.1"/>
    <property type="molecule type" value="Genomic_DNA"/>
</dbReference>
<evidence type="ECO:0000259" key="7">
    <source>
        <dbReference type="PROSITE" id="PS50097"/>
    </source>
</evidence>
<dbReference type="GO" id="GO:0008270">
    <property type="term" value="F:zinc ion binding"/>
    <property type="evidence" value="ECO:0007669"/>
    <property type="project" value="UniProtKB-KW"/>
</dbReference>
<dbReference type="Gene3D" id="3.30.710.10">
    <property type="entry name" value="Potassium Channel Kv1.1, Chain A"/>
    <property type="match status" value="1"/>
</dbReference>
<keyword evidence="4" id="KW-0862">Zinc</keyword>
<evidence type="ECO:0000256" key="1">
    <source>
        <dbReference type="ARBA" id="ARBA00004123"/>
    </source>
</evidence>
<feature type="region of interest" description="Disordered" evidence="6">
    <location>
        <begin position="259"/>
        <end position="289"/>
    </location>
</feature>
<evidence type="ECO:0000313" key="8">
    <source>
        <dbReference type="EMBL" id="KOB73006.1"/>
    </source>
</evidence>
<dbReference type="InterPro" id="IPR011333">
    <property type="entry name" value="SKP1/BTB/POZ_sf"/>
</dbReference>
<sequence>MDQQFSLSWNNFHGNLTKGFAGLLGNGEFVDVTIAVEGHLLQAHKVILSICSPYFKKMFQMNPCQHPIIVIRDVSHKAMRDLLHFMYHGEVSVKREDLTSFIGTAEVLQIKGLTNQGINQAEVCTQITTIDGILYLANDDDNEREQELPKHPAENHAITPEPELCTSDPYETNINDDTTRNNQLELLKQKQFIEKLQRLSHLKRKSEEFLQKTYFTDLLNPEKRSKIKDNPNFMPNNHQLPSTHYENLKSVYDENPIDITSTYNSHSHRANSIHDSNDSKDPSTPDNAIELKTECDDSDIIVTDPAVCSPPKSYDGSRDGKKDLSMPMDYQSPQDSTACLSSLFVDLKNLVNGKVTNLGRTNTDEYPRNPVEHSLVTIPQKEDGKKKYPQRSCRLCWKIGRRRDTRFMCSACEQPFCKSPCFGIHYNDILKFDSTSLPTRYKYIYSRKGHKQLVHRNFVYTKHSTTHGKTSWRCVQYFSLNRCPATVETIDSMIYAVNHQHNHEHCLEKLARNSIYEMNASPK</sequence>
<dbReference type="SUPFAM" id="SSF54695">
    <property type="entry name" value="POZ domain"/>
    <property type="match status" value="1"/>
</dbReference>
<dbReference type="PANTHER" id="PTHR23110:SF99">
    <property type="entry name" value="BROAD-COMPLEX CORE PROTEIN ISOFORM 6"/>
    <property type="match status" value="1"/>
</dbReference>
<keyword evidence="9" id="KW-1185">Reference proteome</keyword>
<dbReference type="InterPro" id="IPR051095">
    <property type="entry name" value="Dros_DevTransReg"/>
</dbReference>
<dbReference type="GO" id="GO:0005634">
    <property type="term" value="C:nucleus"/>
    <property type="evidence" value="ECO:0007669"/>
    <property type="project" value="UniProtKB-SubCell"/>
</dbReference>
<keyword evidence="5" id="KW-0539">Nucleus</keyword>
<dbReference type="PANTHER" id="PTHR23110">
    <property type="entry name" value="BTB DOMAIN TRANSCRIPTION FACTOR"/>
    <property type="match status" value="1"/>
</dbReference>
<evidence type="ECO:0000256" key="5">
    <source>
        <dbReference type="ARBA" id="ARBA00023242"/>
    </source>
</evidence>
<feature type="compositionally biased region" description="Polar residues" evidence="6">
    <location>
        <begin position="233"/>
        <end position="242"/>
    </location>
</feature>
<evidence type="ECO:0000256" key="3">
    <source>
        <dbReference type="ARBA" id="ARBA00022771"/>
    </source>
</evidence>